<evidence type="ECO:0000313" key="3">
    <source>
        <dbReference type="Proteomes" id="UP001159364"/>
    </source>
</evidence>
<protein>
    <submittedName>
        <fullName evidence="2">Uncharacterized protein</fullName>
    </submittedName>
</protein>
<reference evidence="2 3" key="1">
    <citation type="submission" date="2021-09" db="EMBL/GenBank/DDBJ databases">
        <title>Genomic insights and catalytic innovation underlie evolution of tropane alkaloids biosynthesis.</title>
        <authorList>
            <person name="Wang Y.-J."/>
            <person name="Tian T."/>
            <person name="Huang J.-P."/>
            <person name="Huang S.-X."/>
        </authorList>
    </citation>
    <scope>NUCLEOTIDE SEQUENCE [LARGE SCALE GENOMIC DNA]</scope>
    <source>
        <strain evidence="2">KIB-2018</strain>
        <tissue evidence="2">Leaf</tissue>
    </source>
</reference>
<keyword evidence="3" id="KW-1185">Reference proteome</keyword>
<dbReference type="Proteomes" id="UP001159364">
    <property type="component" value="Linkage Group LG05"/>
</dbReference>
<accession>A0AAV8TEN6</accession>
<feature type="compositionally biased region" description="Basic residues" evidence="1">
    <location>
        <begin position="1"/>
        <end position="19"/>
    </location>
</feature>
<name>A0AAV8TEN6_9ROSI</name>
<dbReference type="AlphaFoldDB" id="A0AAV8TEN6"/>
<feature type="region of interest" description="Disordered" evidence="1">
    <location>
        <begin position="36"/>
        <end position="67"/>
    </location>
</feature>
<sequence>MHNRWRSKKMHMVHGSRFKGRPDEQYLGRNIRARLQNRRLSRGDTRSSQFSALSEMETPGPSTDRPFSWTISVTATRIKMPDLEKMIEEAGRDVRGKDQIGQSPHSHPRLVDKGKSIMKARPGIRLHQAPRLRGHAKQASGDNIQTTSHCAGNHSLVTISFNKQVVINDDSFRLSADDNMECGEAVDEMEEVPGSAQITQVYRYAKTPPKPPNSNLTEEGEHDKELSLNIQMEVVPQPQDLPLKPQDLPTSRDLIVGELVLTD</sequence>
<proteinExistence type="predicted"/>
<evidence type="ECO:0000256" key="1">
    <source>
        <dbReference type="SAM" id="MobiDB-lite"/>
    </source>
</evidence>
<comment type="caution">
    <text evidence="2">The sequence shown here is derived from an EMBL/GenBank/DDBJ whole genome shotgun (WGS) entry which is preliminary data.</text>
</comment>
<organism evidence="2 3">
    <name type="scientific">Erythroxylum novogranatense</name>
    <dbReference type="NCBI Taxonomy" id="1862640"/>
    <lineage>
        <taxon>Eukaryota</taxon>
        <taxon>Viridiplantae</taxon>
        <taxon>Streptophyta</taxon>
        <taxon>Embryophyta</taxon>
        <taxon>Tracheophyta</taxon>
        <taxon>Spermatophyta</taxon>
        <taxon>Magnoliopsida</taxon>
        <taxon>eudicotyledons</taxon>
        <taxon>Gunneridae</taxon>
        <taxon>Pentapetalae</taxon>
        <taxon>rosids</taxon>
        <taxon>fabids</taxon>
        <taxon>Malpighiales</taxon>
        <taxon>Erythroxylaceae</taxon>
        <taxon>Erythroxylum</taxon>
    </lineage>
</organism>
<evidence type="ECO:0000313" key="2">
    <source>
        <dbReference type="EMBL" id="KAJ8764538.1"/>
    </source>
</evidence>
<dbReference type="EMBL" id="JAIWQS010000005">
    <property type="protein sequence ID" value="KAJ8764538.1"/>
    <property type="molecule type" value="Genomic_DNA"/>
</dbReference>
<gene>
    <name evidence="2" type="ORF">K2173_006278</name>
</gene>
<feature type="region of interest" description="Disordered" evidence="1">
    <location>
        <begin position="1"/>
        <end position="23"/>
    </location>
</feature>